<evidence type="ECO:0000256" key="1">
    <source>
        <dbReference type="SAM" id="MobiDB-lite"/>
    </source>
</evidence>
<evidence type="ECO:0000313" key="4">
    <source>
        <dbReference type="Proteomes" id="UP001224775"/>
    </source>
</evidence>
<evidence type="ECO:0000313" key="3">
    <source>
        <dbReference type="EMBL" id="KAK1748319.1"/>
    </source>
</evidence>
<keyword evidence="2" id="KW-0472">Membrane</keyword>
<feature type="transmembrane region" description="Helical" evidence="2">
    <location>
        <begin position="310"/>
        <end position="328"/>
    </location>
</feature>
<sequence length="342" mass="38219">MTPNSPFKLLPPDTLPCKPILTIGLPSSAEWAESMSHILIHNLLYASTSTYMRGGSDYEDKLKHLMSLKGDELLRLTNEHAASTVLSETQIYYPKSWDVDMKTIRRLEKGDYQAVIMDDTSFIREPDLTAFAMKQFNKGASVVIVGLEGIFDLSTLNRQFKVNWKCAGYSSRSIELNYLGKQILGDAFPSDHHYVKAHFIVGGGELFTEYMCPEDYEDEEDYPDGPPPPTPGSPVIMSLGESKSVSYFGFSNPLDVSYGAIMLKLCYAKAPQHSPTPSSSIAETNKSAVPSNNQQNPSVTGQKKSLTSKMLWILFLILLFYISFELFLRKKEVSGDNYVSEL</sequence>
<accession>A0AAD9DJD7</accession>
<organism evidence="3 4">
    <name type="scientific">Skeletonema marinoi</name>
    <dbReference type="NCBI Taxonomy" id="267567"/>
    <lineage>
        <taxon>Eukaryota</taxon>
        <taxon>Sar</taxon>
        <taxon>Stramenopiles</taxon>
        <taxon>Ochrophyta</taxon>
        <taxon>Bacillariophyta</taxon>
        <taxon>Coscinodiscophyceae</taxon>
        <taxon>Thalassiosirophycidae</taxon>
        <taxon>Thalassiosirales</taxon>
        <taxon>Skeletonemataceae</taxon>
        <taxon>Skeletonema</taxon>
        <taxon>Skeletonema marinoi-dohrnii complex</taxon>
    </lineage>
</organism>
<evidence type="ECO:0000256" key="2">
    <source>
        <dbReference type="SAM" id="Phobius"/>
    </source>
</evidence>
<proteinExistence type="predicted"/>
<keyword evidence="2" id="KW-0812">Transmembrane</keyword>
<keyword evidence="2" id="KW-1133">Transmembrane helix</keyword>
<gene>
    <name evidence="3" type="ORF">QTG54_000258</name>
</gene>
<feature type="region of interest" description="Disordered" evidence="1">
    <location>
        <begin position="276"/>
        <end position="301"/>
    </location>
</feature>
<dbReference type="AlphaFoldDB" id="A0AAD9DJD7"/>
<name>A0AAD9DJD7_9STRA</name>
<keyword evidence="4" id="KW-1185">Reference proteome</keyword>
<reference evidence="3" key="1">
    <citation type="submission" date="2023-06" db="EMBL/GenBank/DDBJ databases">
        <title>Survivors Of The Sea: Transcriptome response of Skeletonema marinoi to long-term dormancy.</title>
        <authorList>
            <person name="Pinder M.I.M."/>
            <person name="Kourtchenko O."/>
            <person name="Robertson E.K."/>
            <person name="Larsson T."/>
            <person name="Maumus F."/>
            <person name="Osuna-Cruz C.M."/>
            <person name="Vancaester E."/>
            <person name="Stenow R."/>
            <person name="Vandepoele K."/>
            <person name="Ploug H."/>
            <person name="Bruchert V."/>
            <person name="Godhe A."/>
            <person name="Topel M."/>
        </authorList>
    </citation>
    <scope>NUCLEOTIDE SEQUENCE</scope>
    <source>
        <strain evidence="3">R05AC</strain>
    </source>
</reference>
<dbReference type="EMBL" id="JATAAI010000001">
    <property type="protein sequence ID" value="KAK1748319.1"/>
    <property type="molecule type" value="Genomic_DNA"/>
</dbReference>
<comment type="caution">
    <text evidence="3">The sequence shown here is derived from an EMBL/GenBank/DDBJ whole genome shotgun (WGS) entry which is preliminary data.</text>
</comment>
<protein>
    <submittedName>
        <fullName evidence="3">Uncharacterized protein</fullName>
    </submittedName>
</protein>
<dbReference type="Proteomes" id="UP001224775">
    <property type="component" value="Unassembled WGS sequence"/>
</dbReference>